<dbReference type="Proteomes" id="UP000333828">
    <property type="component" value="Unassembled WGS sequence"/>
</dbReference>
<evidence type="ECO:0000256" key="6">
    <source>
        <dbReference type="ARBA" id="ARBA00022692"/>
    </source>
</evidence>
<keyword evidence="12 17" id="KW-0443">Lipid metabolism</keyword>
<proteinExistence type="inferred from homology"/>
<sequence length="435" mass="47726">MTPPLRNWRRQGQEQGRVLRHLVAAAVLLCPALCLAAVSVLRPPREARSDRPLAVTILYAGDTNGVDADVPEQLTITLTNGEALPRAVTLQRAASAPAHVTLAAGAMQAVTYEAPWPEWARGALRVDVPAMDVSPSTVVLTRVKGGSTAAESTADASAAAAGWGNVPASASGDAAPAGKPIDLAASGTSPDVPSWFGGRLSMYEPTYFADGLGSNSENLARFQISLKFRMIMPDDPRSKGFFDNLYFAYTQTSFWAMREESAPFRDNSYKPSMFYYVEDTGWKSNWFSRLGFAGGYEHESNGRDGPESRGIDIMFVKPILDFGNLDGYHLTVAPKIYWYEHKAEENRDIADYRGYVDLLLKYGSTDGWQLAATLRKGMKAGKGSIDTQLTYPLAKLINNAWGGYLWVGYFNGYGEDILDYNKHRWMARIGFAVSR</sequence>
<feature type="active site" description="Nucleophile" evidence="15">
    <location>
        <position position="300"/>
    </location>
</feature>
<keyword evidence="6 17" id="KW-0812">Transmembrane</keyword>
<evidence type="ECO:0000256" key="9">
    <source>
        <dbReference type="ARBA" id="ARBA00022801"/>
    </source>
</evidence>
<dbReference type="Pfam" id="PF02253">
    <property type="entry name" value="PLA1"/>
    <property type="match status" value="1"/>
</dbReference>
<evidence type="ECO:0000256" key="11">
    <source>
        <dbReference type="ARBA" id="ARBA00022963"/>
    </source>
</evidence>
<dbReference type="GO" id="GO:0008970">
    <property type="term" value="F:phospholipase A1 activity"/>
    <property type="evidence" value="ECO:0007669"/>
    <property type="project" value="UniProtKB-EC"/>
</dbReference>
<feature type="binding site" description="in dimeric form" evidence="16">
    <location>
        <position position="303"/>
    </location>
    <ligand>
        <name>Ca(2+)</name>
        <dbReference type="ChEBI" id="CHEBI:29108"/>
        <label>1</label>
    </ligand>
</feature>
<name>A0A5E4RPP1_9BURK</name>
<keyword evidence="17" id="KW-1133">Transmembrane helix</keyword>
<feature type="transmembrane region" description="Helical" evidence="17">
    <location>
        <begin position="21"/>
        <end position="41"/>
    </location>
</feature>
<dbReference type="EC" id="3.1.1.32" evidence="17"/>
<dbReference type="GO" id="GO:0016042">
    <property type="term" value="P:lipid catabolic process"/>
    <property type="evidence" value="ECO:0007669"/>
    <property type="project" value="UniProtKB-KW"/>
</dbReference>
<evidence type="ECO:0000256" key="3">
    <source>
        <dbReference type="ARBA" id="ARBA00010525"/>
    </source>
</evidence>
<feature type="binding site" description="in dimeric form" evidence="16">
    <location>
        <position position="261"/>
    </location>
    <ligand>
        <name>Ca(2+)</name>
        <dbReference type="ChEBI" id="CHEBI:29108"/>
        <label>1</label>
    </ligand>
</feature>
<comment type="caution">
    <text evidence="17">Lacks conserved residue(s) required for the propagation of feature annotation.</text>
</comment>
<dbReference type="EC" id="3.1.1.4" evidence="17"/>
<evidence type="ECO:0000256" key="14">
    <source>
        <dbReference type="ARBA" id="ARBA00023237"/>
    </source>
</evidence>
<dbReference type="GO" id="GO:0004623">
    <property type="term" value="F:phospholipase A2 activity"/>
    <property type="evidence" value="ECO:0007669"/>
    <property type="project" value="UniProtKB-EC"/>
</dbReference>
<evidence type="ECO:0000256" key="13">
    <source>
        <dbReference type="ARBA" id="ARBA00023136"/>
    </source>
</evidence>
<comment type="subunit">
    <text evidence="4 17">Homodimer; dimerization is reversible, and the dimeric form is the active one.</text>
</comment>
<feature type="binding site" description="in dimeric form" evidence="16">
    <location>
        <position position="308"/>
    </location>
    <ligand>
        <name>Ca(2+)</name>
        <dbReference type="ChEBI" id="CHEBI:29108"/>
        <label>1</label>
    </ligand>
</feature>
<evidence type="ECO:0000256" key="12">
    <source>
        <dbReference type="ARBA" id="ARBA00023098"/>
    </source>
</evidence>
<evidence type="ECO:0000256" key="8">
    <source>
        <dbReference type="ARBA" id="ARBA00022729"/>
    </source>
</evidence>
<dbReference type="PANTHER" id="PTHR40457">
    <property type="entry name" value="PHOSPHOLIPASE A1"/>
    <property type="match status" value="1"/>
</dbReference>
<keyword evidence="7 16" id="KW-0479">Metal-binding</keyword>
<keyword evidence="10 16" id="KW-0106">Calcium</keyword>
<gene>
    <name evidence="18" type="ORF">PIN31115_00304</name>
</gene>
<dbReference type="Gene3D" id="2.40.230.10">
    <property type="entry name" value="Phospholipase A1"/>
    <property type="match status" value="1"/>
</dbReference>
<keyword evidence="14 17" id="KW-0998">Cell outer membrane</keyword>
<evidence type="ECO:0000256" key="7">
    <source>
        <dbReference type="ARBA" id="ARBA00022723"/>
    </source>
</evidence>
<accession>A0A5E4RPP1</accession>
<keyword evidence="13 17" id="KW-0472">Membrane</keyword>
<organism evidence="18 19">
    <name type="scientific">Pandoraea iniqua</name>
    <dbReference type="NCBI Taxonomy" id="2508288"/>
    <lineage>
        <taxon>Bacteria</taxon>
        <taxon>Pseudomonadati</taxon>
        <taxon>Pseudomonadota</taxon>
        <taxon>Betaproteobacteria</taxon>
        <taxon>Burkholderiales</taxon>
        <taxon>Burkholderiaceae</taxon>
        <taxon>Pandoraea</taxon>
    </lineage>
</organism>
<evidence type="ECO:0000256" key="1">
    <source>
        <dbReference type="ARBA" id="ARBA00000111"/>
    </source>
</evidence>
<dbReference type="SUPFAM" id="SSF56931">
    <property type="entry name" value="Outer membrane phospholipase A (OMPLA)"/>
    <property type="match status" value="1"/>
</dbReference>
<comment type="similarity">
    <text evidence="3 17">Belongs to the phospholipase A1 family.</text>
</comment>
<dbReference type="GO" id="GO:0046872">
    <property type="term" value="F:metal ion binding"/>
    <property type="evidence" value="ECO:0007669"/>
    <property type="project" value="UniProtKB-KW"/>
</dbReference>
<keyword evidence="19" id="KW-1185">Reference proteome</keyword>
<feature type="active site" description="Proton acceptor" evidence="15">
    <location>
        <position position="298"/>
    </location>
</feature>
<protein>
    <recommendedName>
        <fullName evidence="17">Phospholipase A1</fullName>
        <ecNumber evidence="17">3.1.1.32</ecNumber>
        <ecNumber evidence="17">3.1.1.4</ecNumber>
    </recommendedName>
    <alternativeName>
        <fullName evidence="17">Phosphatidylcholine 1-acylhydrolase</fullName>
    </alternativeName>
</protein>
<evidence type="ECO:0000256" key="5">
    <source>
        <dbReference type="ARBA" id="ARBA00022452"/>
    </source>
</evidence>
<dbReference type="EMBL" id="CABPSI010000001">
    <property type="protein sequence ID" value="VVD65297.1"/>
    <property type="molecule type" value="Genomic_DNA"/>
</dbReference>
<evidence type="ECO:0000256" key="4">
    <source>
        <dbReference type="ARBA" id="ARBA00011702"/>
    </source>
</evidence>
<comment type="subcellular location">
    <subcellularLocation>
        <location evidence="17">Cell outer membrane</location>
        <topology evidence="17">Multi-pass membrane protein</topology>
    </subcellularLocation>
    <text evidence="17">One of the very few enzymes located there.</text>
</comment>
<comment type="function">
    <text evidence="17">Hydrolysis of phosphatidylcholine with phospholipase A2 (EC 3.1.1.4) and phospholipase A1 (EC 3.1.1.32) activities.</text>
</comment>
<comment type="catalytic activity">
    <reaction evidence="1 17">
        <text>a 1,2-diacyl-sn-glycero-3-phosphocholine + H2O = a 2-acyl-sn-glycero-3-phosphocholine + a fatty acid + H(+)</text>
        <dbReference type="Rhea" id="RHEA:18689"/>
        <dbReference type="ChEBI" id="CHEBI:15377"/>
        <dbReference type="ChEBI" id="CHEBI:15378"/>
        <dbReference type="ChEBI" id="CHEBI:28868"/>
        <dbReference type="ChEBI" id="CHEBI:57643"/>
        <dbReference type="ChEBI" id="CHEBI:57875"/>
        <dbReference type="EC" id="3.1.1.32"/>
    </reaction>
</comment>
<evidence type="ECO:0000313" key="18">
    <source>
        <dbReference type="EMBL" id="VVD65297.1"/>
    </source>
</evidence>
<evidence type="ECO:0000256" key="17">
    <source>
        <dbReference type="RuleBase" id="RU366027"/>
    </source>
</evidence>
<keyword evidence="5" id="KW-1134">Transmembrane beta strand</keyword>
<dbReference type="PRINTS" id="PR01486">
    <property type="entry name" value="PHPHLIPASEA1"/>
</dbReference>
<reference evidence="18 19" key="1">
    <citation type="submission" date="2019-08" db="EMBL/GenBank/DDBJ databases">
        <authorList>
            <person name="Peeters C."/>
        </authorList>
    </citation>
    <scope>NUCLEOTIDE SEQUENCE [LARGE SCALE GENOMIC DNA]</scope>
    <source>
        <strain evidence="18 19">LMG 31115</strain>
    </source>
</reference>
<dbReference type="InterPro" id="IPR003187">
    <property type="entry name" value="PLipase_A1"/>
</dbReference>
<evidence type="ECO:0000256" key="10">
    <source>
        <dbReference type="ARBA" id="ARBA00022837"/>
    </source>
</evidence>
<evidence type="ECO:0000256" key="16">
    <source>
        <dbReference type="PIRSR" id="PIRSR603187-2"/>
    </source>
</evidence>
<dbReference type="PANTHER" id="PTHR40457:SF1">
    <property type="entry name" value="PHOSPHOLIPASE A1"/>
    <property type="match status" value="1"/>
</dbReference>
<evidence type="ECO:0000313" key="19">
    <source>
        <dbReference type="Proteomes" id="UP000333828"/>
    </source>
</evidence>
<evidence type="ECO:0000256" key="15">
    <source>
        <dbReference type="PIRSR" id="PIRSR603187-1"/>
    </source>
</evidence>
<dbReference type="InterPro" id="IPR036541">
    <property type="entry name" value="PLipase_A1_sf"/>
</dbReference>
<dbReference type="GO" id="GO:0009279">
    <property type="term" value="C:cell outer membrane"/>
    <property type="evidence" value="ECO:0007669"/>
    <property type="project" value="UniProtKB-SubCell"/>
</dbReference>
<keyword evidence="11 17" id="KW-0442">Lipid degradation</keyword>
<keyword evidence="9 17" id="KW-0378">Hydrolase</keyword>
<keyword evidence="8" id="KW-0732">Signal</keyword>
<evidence type="ECO:0000256" key="2">
    <source>
        <dbReference type="ARBA" id="ARBA00001604"/>
    </source>
</evidence>
<comment type="catalytic activity">
    <reaction evidence="2 17">
        <text>a 1,2-diacyl-sn-glycero-3-phosphocholine + H2O = a 1-acyl-sn-glycero-3-phosphocholine + a fatty acid + H(+)</text>
        <dbReference type="Rhea" id="RHEA:15801"/>
        <dbReference type="ChEBI" id="CHEBI:15377"/>
        <dbReference type="ChEBI" id="CHEBI:15378"/>
        <dbReference type="ChEBI" id="CHEBI:28868"/>
        <dbReference type="ChEBI" id="CHEBI:57643"/>
        <dbReference type="ChEBI" id="CHEBI:58168"/>
        <dbReference type="EC" id="3.1.1.4"/>
    </reaction>
</comment>
<dbReference type="AlphaFoldDB" id="A0A5E4RPP1"/>
<comment type="cofactor">
    <cofactor evidence="17">
        <name>Ca(2+)</name>
        <dbReference type="ChEBI" id="CHEBI:29108"/>
    </cofactor>
    <text evidence="17">Binds 1 Ca(2+) ion per monomer. In the dimeric form the Ca(2+) is bound by different amino acids with binding of each Ca(2+) shared with ligands coming from each monomer. The Ca(2+) ion may have a role in catalysis.</text>
</comment>